<dbReference type="PATRIC" id="fig|1166018.3.peg.4256"/>
<dbReference type="NCBIfam" id="TIGR04183">
    <property type="entry name" value="Por_Secre_tail"/>
    <property type="match status" value="1"/>
</dbReference>
<dbReference type="eggNOG" id="COG2374">
    <property type="taxonomic scope" value="Bacteria"/>
</dbReference>
<organism evidence="2 3">
    <name type="scientific">Fibrella aestuarina BUZ 2</name>
    <dbReference type="NCBI Taxonomy" id="1166018"/>
    <lineage>
        <taxon>Bacteria</taxon>
        <taxon>Pseudomonadati</taxon>
        <taxon>Bacteroidota</taxon>
        <taxon>Cytophagia</taxon>
        <taxon>Cytophagales</taxon>
        <taxon>Spirosomataceae</taxon>
        <taxon>Fibrella</taxon>
    </lineage>
</organism>
<dbReference type="OrthoDB" id="1490051at2"/>
<evidence type="ECO:0000313" key="3">
    <source>
        <dbReference type="Proteomes" id="UP000011058"/>
    </source>
</evidence>
<dbReference type="Proteomes" id="UP000011058">
    <property type="component" value="Chromosome"/>
</dbReference>
<reference evidence="2 3" key="1">
    <citation type="journal article" date="2012" name="J. Bacteriol.">
        <title>Genome Sequence of Fibrella aestuarina BUZ 2T, a Filamentous Marine Bacterium.</title>
        <authorList>
            <person name="Filippini M."/>
            <person name="Qi W."/>
            <person name="Blom J."/>
            <person name="Goesmann A."/>
            <person name="Smits T.H."/>
            <person name="Bagheri H.C."/>
        </authorList>
    </citation>
    <scope>NUCLEOTIDE SEQUENCE [LARGE SCALE GENOMIC DNA]</scope>
    <source>
        <strain evidence="3">BUZ 2T</strain>
    </source>
</reference>
<dbReference type="HOGENOM" id="CLU_642131_0_0_10"/>
<name>I0K8P9_9BACT</name>
<dbReference type="RefSeq" id="WP_015331601.1">
    <property type="nucleotide sequence ID" value="NC_020054.1"/>
</dbReference>
<evidence type="ECO:0000313" key="2">
    <source>
        <dbReference type="EMBL" id="CCH00502.1"/>
    </source>
</evidence>
<accession>I0K8P9</accession>
<dbReference type="AlphaFoldDB" id="I0K8P9"/>
<feature type="signal peptide" evidence="1">
    <location>
        <begin position="1"/>
        <end position="19"/>
    </location>
</feature>
<keyword evidence="1" id="KW-0732">Signal</keyword>
<keyword evidence="3" id="KW-1185">Reference proteome</keyword>
<evidence type="ECO:0000256" key="1">
    <source>
        <dbReference type="SAM" id="SignalP"/>
    </source>
</evidence>
<proteinExistence type="predicted"/>
<gene>
    <name evidence="2" type="ORF">FAES_2493</name>
</gene>
<dbReference type="InterPro" id="IPR026444">
    <property type="entry name" value="Secre_tail"/>
</dbReference>
<dbReference type="STRING" id="1166018.FAES_2493"/>
<evidence type="ECO:0008006" key="4">
    <source>
        <dbReference type="Google" id="ProtNLM"/>
    </source>
</evidence>
<dbReference type="KEGG" id="fae:FAES_2493"/>
<feature type="chain" id="PRO_5003630413" description="Secretion system C-terminal sorting domain-containing protein" evidence="1">
    <location>
        <begin position="20"/>
        <end position="427"/>
    </location>
</feature>
<dbReference type="EMBL" id="HE796683">
    <property type="protein sequence ID" value="CCH00502.1"/>
    <property type="molecule type" value="Genomic_DNA"/>
</dbReference>
<protein>
    <recommendedName>
        <fullName evidence="4">Secretion system C-terminal sorting domain-containing protein</fullName>
    </recommendedName>
</protein>
<sequence>MKLLLFCAFVASLANETFGQSVLFQQDFNAGGTPTNYVSSTPNANQFNGINGPNGAVSIVNGALQFDRLVNGTTGHFSRTTDFSPTPTSLYIQFDFEVVSTTTVAGNSALVFYVGTAFSNGVGNPSNAETYARFGISFTGAGQAFAVRNIPSGGGGTNSATFTGKQQLTFVLNNTGYTVTYLQPGGGTKQLLNDQYDLWVGGTRVFSDQPVLTPTQTMTDFKLRIDDDIYAAIFQFDNFLIRDISGALPLTLTQFRGEAHHDQILLTWQTPNPLGLDALTVERRTESGAFVELGTLPVTDVPSEQRTYSFIDAHPLPGLNYYRLRQTGPGNAAMWSRPIEVRYEPNQPTLTLLTNPVTDGLIQVRTQGLDNPTYLLTNLSGQFIPCQQQQTPDGETTLLPQHPLPSGVYLLTVSNATHRLTRRLVIR</sequence>